<proteinExistence type="predicted"/>
<dbReference type="AlphaFoldDB" id="A0A0E9PQF9"/>
<protein>
    <submittedName>
        <fullName evidence="1">Uncharacterized protein</fullName>
    </submittedName>
</protein>
<sequence>MQQYVIETSLFKLISMLPTRAILDGRDRTVM</sequence>
<reference evidence="1" key="1">
    <citation type="submission" date="2014-11" db="EMBL/GenBank/DDBJ databases">
        <authorList>
            <person name="Amaro Gonzalez C."/>
        </authorList>
    </citation>
    <scope>NUCLEOTIDE SEQUENCE</scope>
</reference>
<evidence type="ECO:0000313" key="1">
    <source>
        <dbReference type="EMBL" id="JAH06532.1"/>
    </source>
</evidence>
<organism evidence="1">
    <name type="scientific">Anguilla anguilla</name>
    <name type="common">European freshwater eel</name>
    <name type="synonym">Muraena anguilla</name>
    <dbReference type="NCBI Taxonomy" id="7936"/>
    <lineage>
        <taxon>Eukaryota</taxon>
        <taxon>Metazoa</taxon>
        <taxon>Chordata</taxon>
        <taxon>Craniata</taxon>
        <taxon>Vertebrata</taxon>
        <taxon>Euteleostomi</taxon>
        <taxon>Actinopterygii</taxon>
        <taxon>Neopterygii</taxon>
        <taxon>Teleostei</taxon>
        <taxon>Anguilliformes</taxon>
        <taxon>Anguillidae</taxon>
        <taxon>Anguilla</taxon>
    </lineage>
</organism>
<accession>A0A0E9PQF9</accession>
<name>A0A0E9PQF9_ANGAN</name>
<reference evidence="1" key="2">
    <citation type="journal article" date="2015" name="Fish Shellfish Immunol.">
        <title>Early steps in the European eel (Anguilla anguilla)-Vibrio vulnificus interaction in the gills: Role of the RtxA13 toxin.</title>
        <authorList>
            <person name="Callol A."/>
            <person name="Pajuelo D."/>
            <person name="Ebbesson L."/>
            <person name="Teles M."/>
            <person name="MacKenzie S."/>
            <person name="Amaro C."/>
        </authorList>
    </citation>
    <scope>NUCLEOTIDE SEQUENCE</scope>
</reference>
<dbReference type="EMBL" id="GBXM01102045">
    <property type="protein sequence ID" value="JAH06532.1"/>
    <property type="molecule type" value="Transcribed_RNA"/>
</dbReference>